<feature type="domain" description="Integral membrane bound transporter" evidence="6">
    <location>
        <begin position="64"/>
        <end position="184"/>
    </location>
</feature>
<sequence>MADDRRNGRAAGAAWRAAAEHGERDVVSARRRGQAAGRVRLRQTEVILVISVQAGLAAALAAVLADHLLGPGAHVFAPSAAVGTIATAIGQRARRTVELLAGVGLGIAIGDGLRFLLGSGPWQTGVMVALAIAAALLLSGRGSALVGQAGGTAVLIATLAPMERGLELPRILDALVGAVVGIAVVTLLLPVNPLRILDKATKPIFDSLSGQLNRVARALVDRDAEAAVRVLEELRNLDDDLGRMHEALAGADEVVTLAPVRWRRRQQFHRYADIAQHLERLVVDARGMSRWAANALQYRELMPPSLPRGIARLADAIDQLRRESHRGSGHAHSRDMARQAVELAAAARSGGLRTYGDGLVADLRTAASDVLRATGCPPPEANRIVRAAADAGTTAT</sequence>
<evidence type="ECO:0000256" key="1">
    <source>
        <dbReference type="ARBA" id="ARBA00004141"/>
    </source>
</evidence>
<accession>A0A1A9BAA5</accession>
<keyword evidence="2 5" id="KW-0812">Transmembrane</keyword>
<evidence type="ECO:0000256" key="2">
    <source>
        <dbReference type="ARBA" id="ARBA00022692"/>
    </source>
</evidence>
<protein>
    <submittedName>
        <fullName evidence="7">Fusaric acid resistance protein-like</fullName>
    </submittedName>
</protein>
<dbReference type="Proteomes" id="UP000199558">
    <property type="component" value="Unassembled WGS sequence"/>
</dbReference>
<feature type="transmembrane region" description="Helical" evidence="5">
    <location>
        <begin position="97"/>
        <end position="116"/>
    </location>
</feature>
<dbReference type="Pfam" id="PF13515">
    <property type="entry name" value="FUSC_2"/>
    <property type="match status" value="1"/>
</dbReference>
<organism evidence="7 8">
    <name type="scientific">Micromonospora sediminicola</name>
    <dbReference type="NCBI Taxonomy" id="946078"/>
    <lineage>
        <taxon>Bacteria</taxon>
        <taxon>Bacillati</taxon>
        <taxon>Actinomycetota</taxon>
        <taxon>Actinomycetes</taxon>
        <taxon>Micromonosporales</taxon>
        <taxon>Micromonosporaceae</taxon>
        <taxon>Micromonospora</taxon>
    </lineage>
</organism>
<feature type="transmembrane region" description="Helical" evidence="5">
    <location>
        <begin position="174"/>
        <end position="192"/>
    </location>
</feature>
<proteinExistence type="predicted"/>
<reference evidence="8" key="1">
    <citation type="submission" date="2016-06" db="EMBL/GenBank/DDBJ databases">
        <authorList>
            <person name="Varghese N."/>
            <person name="Submissions Spin"/>
        </authorList>
    </citation>
    <scope>NUCLEOTIDE SEQUENCE [LARGE SCALE GENOMIC DNA]</scope>
    <source>
        <strain evidence="8">DSM 45794</strain>
    </source>
</reference>
<evidence type="ECO:0000256" key="5">
    <source>
        <dbReference type="SAM" id="Phobius"/>
    </source>
</evidence>
<dbReference type="EMBL" id="FLRH01000003">
    <property type="protein sequence ID" value="SBT65832.1"/>
    <property type="molecule type" value="Genomic_DNA"/>
</dbReference>
<evidence type="ECO:0000256" key="4">
    <source>
        <dbReference type="ARBA" id="ARBA00023136"/>
    </source>
</evidence>
<keyword evidence="3 5" id="KW-1133">Transmembrane helix</keyword>
<keyword evidence="4 5" id="KW-0472">Membrane</keyword>
<gene>
    <name evidence="7" type="ORF">GA0070622_2845</name>
</gene>
<dbReference type="AlphaFoldDB" id="A0A1A9BAA5"/>
<dbReference type="STRING" id="946078.GA0070622_2845"/>
<evidence type="ECO:0000313" key="8">
    <source>
        <dbReference type="Proteomes" id="UP000199558"/>
    </source>
</evidence>
<evidence type="ECO:0000259" key="6">
    <source>
        <dbReference type="Pfam" id="PF13515"/>
    </source>
</evidence>
<keyword evidence="8" id="KW-1185">Reference proteome</keyword>
<feature type="transmembrane region" description="Helical" evidence="5">
    <location>
        <begin position="122"/>
        <end position="138"/>
    </location>
</feature>
<evidence type="ECO:0000256" key="3">
    <source>
        <dbReference type="ARBA" id="ARBA00022989"/>
    </source>
</evidence>
<feature type="transmembrane region" description="Helical" evidence="5">
    <location>
        <begin position="46"/>
        <end position="65"/>
    </location>
</feature>
<dbReference type="RefSeq" id="WP_176710477.1">
    <property type="nucleotide sequence ID" value="NZ_FLRH01000003.1"/>
</dbReference>
<feature type="transmembrane region" description="Helical" evidence="5">
    <location>
        <begin position="71"/>
        <end position="90"/>
    </location>
</feature>
<feature type="transmembrane region" description="Helical" evidence="5">
    <location>
        <begin position="145"/>
        <end position="162"/>
    </location>
</feature>
<name>A0A1A9BAA5_9ACTN</name>
<evidence type="ECO:0000313" key="7">
    <source>
        <dbReference type="EMBL" id="SBT65832.1"/>
    </source>
</evidence>
<dbReference type="GO" id="GO:0016020">
    <property type="term" value="C:membrane"/>
    <property type="evidence" value="ECO:0007669"/>
    <property type="project" value="UniProtKB-SubCell"/>
</dbReference>
<dbReference type="InterPro" id="IPR049453">
    <property type="entry name" value="Memb_transporter_dom"/>
</dbReference>
<comment type="subcellular location">
    <subcellularLocation>
        <location evidence="1">Membrane</location>
        <topology evidence="1">Multi-pass membrane protein</topology>
    </subcellularLocation>
</comment>